<evidence type="ECO:0000256" key="2">
    <source>
        <dbReference type="ARBA" id="ARBA00022676"/>
    </source>
</evidence>
<dbReference type="CDD" id="cd00761">
    <property type="entry name" value="Glyco_tranf_GTA_type"/>
    <property type="match status" value="1"/>
</dbReference>
<dbReference type="PANTHER" id="PTHR22916">
    <property type="entry name" value="GLYCOSYLTRANSFERASE"/>
    <property type="match status" value="1"/>
</dbReference>
<dbReference type="PANTHER" id="PTHR22916:SF51">
    <property type="entry name" value="GLYCOSYLTRANSFERASE EPSH-RELATED"/>
    <property type="match status" value="1"/>
</dbReference>
<evidence type="ECO:0000259" key="4">
    <source>
        <dbReference type="Pfam" id="PF00535"/>
    </source>
</evidence>
<dbReference type="SUPFAM" id="SSF53448">
    <property type="entry name" value="Nucleotide-diphospho-sugar transferases"/>
    <property type="match status" value="1"/>
</dbReference>
<gene>
    <name evidence="5" type="ORF">ACFQ2I_18790</name>
</gene>
<name>A0ABW3HV36_9BACL</name>
<evidence type="ECO:0000256" key="3">
    <source>
        <dbReference type="ARBA" id="ARBA00022679"/>
    </source>
</evidence>
<protein>
    <submittedName>
        <fullName evidence="5">Glycosyltransferase family 2 protein</fullName>
    </submittedName>
</protein>
<dbReference type="Pfam" id="PF00535">
    <property type="entry name" value="Glycos_transf_2"/>
    <property type="match status" value="1"/>
</dbReference>
<dbReference type="InterPro" id="IPR029044">
    <property type="entry name" value="Nucleotide-diphossugar_trans"/>
</dbReference>
<evidence type="ECO:0000313" key="5">
    <source>
        <dbReference type="EMBL" id="MFD0961403.1"/>
    </source>
</evidence>
<sequence>MSIKVSVVIPVYNMEPNLDPCICSLLDQTLTDSEFIFVNDGSSDGSEAIIRGYMEKDSRIRLINRTNGGVSAARNSGMSKARGAYIGFVDADDYVEPDYFARLYESAVTADCDIVVANMKIELEGTFSITSFPFPKHILLQADYIRARVLPLFLKSDELNSACNKLYRREFIHRHEVRFPQGVALGEDGAFNMNAFSAASSMIYIDYYGYNYREIPGSATRQAGRKDYFLRALEVFRCELPPIYEEILDQSSINRLRAVKLINSVMANVHIYMDPSCPLTWSQRLSYVRGMIHHETVIQCLSLCEEDIGEKADRYQRLLLTCVKKRSLWGLYAATSYSRYRNRKVRRRIA</sequence>
<comment type="similarity">
    <text evidence="1">Belongs to the glycosyltransferase 2 family.</text>
</comment>
<keyword evidence="3" id="KW-0808">Transferase</keyword>
<proteinExistence type="inferred from homology"/>
<dbReference type="EMBL" id="JBHTJZ010000035">
    <property type="protein sequence ID" value="MFD0961403.1"/>
    <property type="molecule type" value="Genomic_DNA"/>
</dbReference>
<keyword evidence="6" id="KW-1185">Reference proteome</keyword>
<accession>A0ABW3HV36</accession>
<dbReference type="RefSeq" id="WP_377566936.1">
    <property type="nucleotide sequence ID" value="NZ_JBHTJZ010000035.1"/>
</dbReference>
<evidence type="ECO:0000256" key="1">
    <source>
        <dbReference type="ARBA" id="ARBA00006739"/>
    </source>
</evidence>
<dbReference type="InterPro" id="IPR001173">
    <property type="entry name" value="Glyco_trans_2-like"/>
</dbReference>
<comment type="caution">
    <text evidence="5">The sequence shown here is derived from an EMBL/GenBank/DDBJ whole genome shotgun (WGS) entry which is preliminary data.</text>
</comment>
<organism evidence="5 6">
    <name type="scientific">Paenibacillus chungangensis</name>
    <dbReference type="NCBI Taxonomy" id="696535"/>
    <lineage>
        <taxon>Bacteria</taxon>
        <taxon>Bacillati</taxon>
        <taxon>Bacillota</taxon>
        <taxon>Bacilli</taxon>
        <taxon>Bacillales</taxon>
        <taxon>Paenibacillaceae</taxon>
        <taxon>Paenibacillus</taxon>
    </lineage>
</organism>
<dbReference type="Proteomes" id="UP001596989">
    <property type="component" value="Unassembled WGS sequence"/>
</dbReference>
<keyword evidence="2" id="KW-0328">Glycosyltransferase</keyword>
<evidence type="ECO:0000313" key="6">
    <source>
        <dbReference type="Proteomes" id="UP001596989"/>
    </source>
</evidence>
<feature type="domain" description="Glycosyltransferase 2-like" evidence="4">
    <location>
        <begin position="6"/>
        <end position="172"/>
    </location>
</feature>
<reference evidence="6" key="1">
    <citation type="journal article" date="2019" name="Int. J. Syst. Evol. Microbiol.">
        <title>The Global Catalogue of Microorganisms (GCM) 10K type strain sequencing project: providing services to taxonomists for standard genome sequencing and annotation.</title>
        <authorList>
            <consortium name="The Broad Institute Genomics Platform"/>
            <consortium name="The Broad Institute Genome Sequencing Center for Infectious Disease"/>
            <person name="Wu L."/>
            <person name="Ma J."/>
        </authorList>
    </citation>
    <scope>NUCLEOTIDE SEQUENCE [LARGE SCALE GENOMIC DNA]</scope>
    <source>
        <strain evidence="6">CCUG 59129</strain>
    </source>
</reference>
<dbReference type="Gene3D" id="3.90.550.10">
    <property type="entry name" value="Spore Coat Polysaccharide Biosynthesis Protein SpsA, Chain A"/>
    <property type="match status" value="1"/>
</dbReference>